<gene>
    <name evidence="1" type="ORF">KTT_37460</name>
</gene>
<sequence length="57" mass="6666">MERAEWITAVIMHDEGNRAEWVTSTTAIMHEEWGRVEWVTEAIMNDGPYLFLAINRS</sequence>
<dbReference type="Proteomes" id="UP000287352">
    <property type="component" value="Unassembled WGS sequence"/>
</dbReference>
<evidence type="ECO:0000313" key="1">
    <source>
        <dbReference type="EMBL" id="GCE13887.1"/>
    </source>
</evidence>
<name>A0A402A403_9CHLR</name>
<comment type="caution">
    <text evidence="1">The sequence shown here is derived from an EMBL/GenBank/DDBJ whole genome shotgun (WGS) entry which is preliminary data.</text>
</comment>
<keyword evidence="2" id="KW-1185">Reference proteome</keyword>
<protein>
    <submittedName>
        <fullName evidence="1">Uncharacterized protein</fullName>
    </submittedName>
</protein>
<reference evidence="2" key="1">
    <citation type="submission" date="2018-12" db="EMBL/GenBank/DDBJ databases">
        <title>Tengunoibacter tsumagoiensis gen. nov., sp. nov., Dictyobacter kobayashii sp. nov., D. alpinus sp. nov., and D. joshuensis sp. nov. and description of Dictyobacteraceae fam. nov. within the order Ktedonobacterales isolated from Tengu-no-mugimeshi.</title>
        <authorList>
            <person name="Wang C.M."/>
            <person name="Zheng Y."/>
            <person name="Sakai Y."/>
            <person name="Toyoda A."/>
            <person name="Minakuchi Y."/>
            <person name="Abe K."/>
            <person name="Yokota A."/>
            <person name="Yabe S."/>
        </authorList>
    </citation>
    <scope>NUCLEOTIDE SEQUENCE [LARGE SCALE GENOMIC DNA]</scope>
    <source>
        <strain evidence="2">Uno3</strain>
    </source>
</reference>
<dbReference type="AlphaFoldDB" id="A0A402A403"/>
<accession>A0A402A403</accession>
<evidence type="ECO:0000313" key="2">
    <source>
        <dbReference type="Proteomes" id="UP000287352"/>
    </source>
</evidence>
<proteinExistence type="predicted"/>
<organism evidence="1 2">
    <name type="scientific">Tengunoibacter tsumagoiensis</name>
    <dbReference type="NCBI Taxonomy" id="2014871"/>
    <lineage>
        <taxon>Bacteria</taxon>
        <taxon>Bacillati</taxon>
        <taxon>Chloroflexota</taxon>
        <taxon>Ktedonobacteria</taxon>
        <taxon>Ktedonobacterales</taxon>
        <taxon>Dictyobacteraceae</taxon>
        <taxon>Tengunoibacter</taxon>
    </lineage>
</organism>
<dbReference type="EMBL" id="BIFR01000001">
    <property type="protein sequence ID" value="GCE13887.1"/>
    <property type="molecule type" value="Genomic_DNA"/>
</dbReference>